<comment type="subcellular location">
    <subcellularLocation>
        <location evidence="1">Cell membrane</location>
        <topology evidence="1">Multi-pass membrane protein</topology>
    </subcellularLocation>
</comment>
<evidence type="ECO:0000256" key="3">
    <source>
        <dbReference type="ARBA" id="ARBA00022448"/>
    </source>
</evidence>
<keyword evidence="6 8" id="KW-1133">Transmembrane helix</keyword>
<evidence type="ECO:0000313" key="9">
    <source>
        <dbReference type="EMBL" id="MCM1991287.1"/>
    </source>
</evidence>
<dbReference type="InterPro" id="IPR007208">
    <property type="entry name" value="MrpF/PhaF-like"/>
</dbReference>
<dbReference type="PANTHER" id="PTHR34702">
    <property type="entry name" value="NA(+)/H(+) ANTIPORTER SUBUNIT F1"/>
    <property type="match status" value="1"/>
</dbReference>
<dbReference type="GO" id="GO:0005886">
    <property type="term" value="C:plasma membrane"/>
    <property type="evidence" value="ECO:0007669"/>
    <property type="project" value="UniProtKB-SubCell"/>
</dbReference>
<comment type="similarity">
    <text evidence="2">Belongs to the CPA3 antiporters (TC 2.A.63) subunit F family.</text>
</comment>
<evidence type="ECO:0000256" key="7">
    <source>
        <dbReference type="ARBA" id="ARBA00023136"/>
    </source>
</evidence>
<keyword evidence="10" id="KW-1185">Reference proteome</keyword>
<sequence length="86" mass="9723">MFLLITMILLTIAMALTLFRMIKGPTLWDRLLALNLMSAKTVMLITLYGVYKNNMALLDVSMTYGIIGFLGITLLSRFILRGGRHK</sequence>
<dbReference type="GO" id="GO:0015385">
    <property type="term" value="F:sodium:proton antiporter activity"/>
    <property type="evidence" value="ECO:0007669"/>
    <property type="project" value="TreeGrafter"/>
</dbReference>
<dbReference type="Pfam" id="PF04066">
    <property type="entry name" value="MrpF_PhaF"/>
    <property type="match status" value="1"/>
</dbReference>
<keyword evidence="5 8" id="KW-0812">Transmembrane</keyword>
<dbReference type="RefSeq" id="WP_250860393.1">
    <property type="nucleotide sequence ID" value="NZ_JAGSOJ010000003.1"/>
</dbReference>
<keyword evidence="4" id="KW-1003">Cell membrane</keyword>
<feature type="transmembrane region" description="Helical" evidence="8">
    <location>
        <begin position="31"/>
        <end position="51"/>
    </location>
</feature>
<feature type="transmembrane region" description="Helical" evidence="8">
    <location>
        <begin position="63"/>
        <end position="80"/>
    </location>
</feature>
<dbReference type="PANTHER" id="PTHR34702:SF1">
    <property type="entry name" value="NA(+)_H(+) ANTIPORTER SUBUNIT F"/>
    <property type="match status" value="1"/>
</dbReference>
<dbReference type="Proteomes" id="UP001056429">
    <property type="component" value="Unassembled WGS sequence"/>
</dbReference>
<dbReference type="EMBL" id="JAGSOJ010000003">
    <property type="protein sequence ID" value="MCM1991287.1"/>
    <property type="molecule type" value="Genomic_DNA"/>
</dbReference>
<keyword evidence="3" id="KW-0813">Transport</keyword>
<dbReference type="AlphaFoldDB" id="A0A9J6P3N5"/>
<evidence type="ECO:0000256" key="5">
    <source>
        <dbReference type="ARBA" id="ARBA00022692"/>
    </source>
</evidence>
<gene>
    <name evidence="9" type="ORF">KDK92_16250</name>
</gene>
<evidence type="ECO:0000256" key="6">
    <source>
        <dbReference type="ARBA" id="ARBA00022989"/>
    </source>
</evidence>
<comment type="caution">
    <text evidence="9">The sequence shown here is derived from an EMBL/GenBank/DDBJ whole genome shotgun (WGS) entry which is preliminary data.</text>
</comment>
<keyword evidence="7 8" id="KW-0472">Membrane</keyword>
<proteinExistence type="inferred from homology"/>
<organism evidence="9 10">
    <name type="scientific">Oceanirhabdus seepicola</name>
    <dbReference type="NCBI Taxonomy" id="2828781"/>
    <lineage>
        <taxon>Bacteria</taxon>
        <taxon>Bacillati</taxon>
        <taxon>Bacillota</taxon>
        <taxon>Clostridia</taxon>
        <taxon>Eubacteriales</taxon>
        <taxon>Clostridiaceae</taxon>
        <taxon>Oceanirhabdus</taxon>
    </lineage>
</organism>
<name>A0A9J6P3N5_9CLOT</name>
<protein>
    <submittedName>
        <fullName evidence="9">PH regulation protein F</fullName>
    </submittedName>
</protein>
<reference evidence="9" key="1">
    <citation type="journal article" date="2021" name="mSystems">
        <title>Bacteria and Archaea Synergistically Convert Glycine Betaine to Biogenic Methane in the Formosa Cold Seep of the South China Sea.</title>
        <authorList>
            <person name="Li L."/>
            <person name="Zhang W."/>
            <person name="Zhang S."/>
            <person name="Song L."/>
            <person name="Sun Q."/>
            <person name="Zhang H."/>
            <person name="Xiang H."/>
            <person name="Dong X."/>
        </authorList>
    </citation>
    <scope>NUCLEOTIDE SEQUENCE</scope>
    <source>
        <strain evidence="9">ZWT</strain>
    </source>
</reference>
<accession>A0A9J6P3N5</accession>
<evidence type="ECO:0000256" key="8">
    <source>
        <dbReference type="SAM" id="Phobius"/>
    </source>
</evidence>
<evidence type="ECO:0000256" key="4">
    <source>
        <dbReference type="ARBA" id="ARBA00022475"/>
    </source>
</evidence>
<evidence type="ECO:0000313" key="10">
    <source>
        <dbReference type="Proteomes" id="UP001056429"/>
    </source>
</evidence>
<evidence type="ECO:0000256" key="1">
    <source>
        <dbReference type="ARBA" id="ARBA00004651"/>
    </source>
</evidence>
<reference evidence="9" key="2">
    <citation type="submission" date="2021-04" db="EMBL/GenBank/DDBJ databases">
        <authorList>
            <person name="Dong X."/>
        </authorList>
    </citation>
    <scope>NUCLEOTIDE SEQUENCE</scope>
    <source>
        <strain evidence="9">ZWT</strain>
    </source>
</reference>
<evidence type="ECO:0000256" key="2">
    <source>
        <dbReference type="ARBA" id="ARBA00009212"/>
    </source>
</evidence>